<feature type="coiled-coil region" evidence="1">
    <location>
        <begin position="81"/>
        <end position="225"/>
    </location>
</feature>
<organism evidence="3 4">
    <name type="scientific">Pseudomonas luteola</name>
    <dbReference type="NCBI Taxonomy" id="47886"/>
    <lineage>
        <taxon>Bacteria</taxon>
        <taxon>Pseudomonadati</taxon>
        <taxon>Pseudomonadota</taxon>
        <taxon>Gammaproteobacteria</taxon>
        <taxon>Pseudomonadales</taxon>
        <taxon>Pseudomonadaceae</taxon>
        <taxon>Pseudomonas</taxon>
    </lineage>
</organism>
<name>A0A2X2CF19_PSELU</name>
<dbReference type="Pfam" id="PF11740">
    <property type="entry name" value="KfrA_N"/>
    <property type="match status" value="1"/>
</dbReference>
<evidence type="ECO:0000313" key="4">
    <source>
        <dbReference type="Proteomes" id="UP000250443"/>
    </source>
</evidence>
<dbReference type="RefSeq" id="WP_019366939.1">
    <property type="nucleotide sequence ID" value="NZ_UAUF01000010.1"/>
</dbReference>
<dbReference type="InterPro" id="IPR021104">
    <property type="entry name" value="KfrA_DNA-bd_N"/>
</dbReference>
<feature type="coiled-coil region" evidence="1">
    <location>
        <begin position="255"/>
        <end position="303"/>
    </location>
</feature>
<dbReference type="GO" id="GO:0003677">
    <property type="term" value="F:DNA binding"/>
    <property type="evidence" value="ECO:0007669"/>
    <property type="project" value="UniProtKB-KW"/>
</dbReference>
<feature type="domain" description="KfrA N-terminal DNA-binding" evidence="2">
    <location>
        <begin position="12"/>
        <end position="114"/>
    </location>
</feature>
<proteinExistence type="predicted"/>
<evidence type="ECO:0000259" key="2">
    <source>
        <dbReference type="Pfam" id="PF11740"/>
    </source>
</evidence>
<reference evidence="3 4" key="1">
    <citation type="submission" date="2018-06" db="EMBL/GenBank/DDBJ databases">
        <authorList>
            <consortium name="Pathogen Informatics"/>
            <person name="Doyle S."/>
        </authorList>
    </citation>
    <scope>NUCLEOTIDE SEQUENCE [LARGE SCALE GENOMIC DNA]</scope>
    <source>
        <strain evidence="3 4">NCTC11842</strain>
    </source>
</reference>
<gene>
    <name evidence="3" type="ORF">NCTC11842_01761</name>
</gene>
<dbReference type="EMBL" id="UAUF01000010">
    <property type="protein sequence ID" value="SPZ05341.1"/>
    <property type="molecule type" value="Genomic_DNA"/>
</dbReference>
<sequence length="332" mass="38354">MMSKQYSPETYDAVMSLLKNGDTPSWRKVREITGHGASNAIVREVRQIMSELAERSAGGDYPKAAQDAFWNLWMNIKEIALSEFSQERDQFRSEAEDAKKAAQETMELLERAQERQAEREDQIILMREQLNQAAQREAQLIAQLAHANGRIDQELSRMEELRTAHKAEIATHDRERVEWQAKLEAETEQRHKVVADITLEHQRKVERLELELHNEQARYNDDTARFLRQIDEERVLHRKTEKEAQEAWHKLSAQLSQVNQEKAHLAGQLQVMQKEMDKVSLKNESLEAKNDALHTEISKLNALLTEQTALLHQAQLKVVSLTDNATHQEADA</sequence>
<evidence type="ECO:0000256" key="1">
    <source>
        <dbReference type="SAM" id="Coils"/>
    </source>
</evidence>
<keyword evidence="1" id="KW-0175">Coiled coil</keyword>
<dbReference type="AlphaFoldDB" id="A0A2X2CF19"/>
<dbReference type="Proteomes" id="UP000250443">
    <property type="component" value="Unassembled WGS sequence"/>
</dbReference>
<accession>A0A2X2CF19</accession>
<keyword evidence="3" id="KW-0238">DNA-binding</keyword>
<evidence type="ECO:0000313" key="3">
    <source>
        <dbReference type="EMBL" id="SPZ05341.1"/>
    </source>
</evidence>
<protein>
    <submittedName>
        <fullName evidence="3">Plasmid replication region DNA-binding N-term</fullName>
    </submittedName>
</protein>